<feature type="compositionally biased region" description="Polar residues" evidence="4">
    <location>
        <begin position="13"/>
        <end position="37"/>
    </location>
</feature>
<feature type="compositionally biased region" description="Polar residues" evidence="4">
    <location>
        <begin position="70"/>
        <end position="85"/>
    </location>
</feature>
<organism evidence="6 7">
    <name type="scientific">Rhododendron griersonianum</name>
    <dbReference type="NCBI Taxonomy" id="479676"/>
    <lineage>
        <taxon>Eukaryota</taxon>
        <taxon>Viridiplantae</taxon>
        <taxon>Streptophyta</taxon>
        <taxon>Embryophyta</taxon>
        <taxon>Tracheophyta</taxon>
        <taxon>Spermatophyta</taxon>
        <taxon>Magnoliopsida</taxon>
        <taxon>eudicotyledons</taxon>
        <taxon>Gunneridae</taxon>
        <taxon>Pentapetalae</taxon>
        <taxon>asterids</taxon>
        <taxon>Ericales</taxon>
        <taxon>Ericaceae</taxon>
        <taxon>Ericoideae</taxon>
        <taxon>Rhodoreae</taxon>
        <taxon>Rhododendron</taxon>
    </lineage>
</organism>
<comment type="subcellular location">
    <subcellularLocation>
        <location evidence="1">Nucleus</location>
    </subcellularLocation>
</comment>
<keyword evidence="2" id="KW-0597">Phosphoprotein</keyword>
<evidence type="ECO:0000259" key="5">
    <source>
        <dbReference type="Pfam" id="PF05678"/>
    </source>
</evidence>
<dbReference type="InterPro" id="IPR039611">
    <property type="entry name" value="VQ_4/11/13/19/31/33"/>
</dbReference>
<feature type="domain" description="VQ" evidence="5">
    <location>
        <begin position="50"/>
        <end position="75"/>
    </location>
</feature>
<reference evidence="6 7" key="1">
    <citation type="submission" date="2020-08" db="EMBL/GenBank/DDBJ databases">
        <title>Plant Genome Project.</title>
        <authorList>
            <person name="Zhang R.-G."/>
        </authorList>
    </citation>
    <scope>NUCLEOTIDE SEQUENCE [LARGE SCALE GENOMIC DNA]</scope>
    <source>
        <strain evidence="6">WSP0</strain>
        <tissue evidence="6">Leaf</tissue>
    </source>
</reference>
<proteinExistence type="predicted"/>
<accession>A0AAV6JYM3</accession>
<evidence type="ECO:0000256" key="3">
    <source>
        <dbReference type="ARBA" id="ARBA00023242"/>
    </source>
</evidence>
<name>A0AAV6JYM3_9ERIC</name>
<evidence type="ECO:0000313" key="6">
    <source>
        <dbReference type="EMBL" id="KAG5545274.1"/>
    </source>
</evidence>
<gene>
    <name evidence="6" type="ORF">RHGRI_017662</name>
</gene>
<dbReference type="Pfam" id="PF05678">
    <property type="entry name" value="VQ"/>
    <property type="match status" value="1"/>
</dbReference>
<dbReference type="InterPro" id="IPR008889">
    <property type="entry name" value="VQ"/>
</dbReference>
<feature type="region of interest" description="Disordered" evidence="4">
    <location>
        <begin position="1"/>
        <end position="48"/>
    </location>
</feature>
<dbReference type="Proteomes" id="UP000823749">
    <property type="component" value="Chromosome 6"/>
</dbReference>
<evidence type="ECO:0000256" key="4">
    <source>
        <dbReference type="SAM" id="MobiDB-lite"/>
    </source>
</evidence>
<evidence type="ECO:0000313" key="7">
    <source>
        <dbReference type="Proteomes" id="UP000823749"/>
    </source>
</evidence>
<protein>
    <recommendedName>
        <fullName evidence="5">VQ domain-containing protein</fullName>
    </recommendedName>
</protein>
<dbReference type="PANTHER" id="PTHR33402:SF16">
    <property type="entry name" value="VQ MOTIF-CONTAINING PROTEIN 13-RELATED"/>
    <property type="match status" value="1"/>
</dbReference>
<evidence type="ECO:0000256" key="2">
    <source>
        <dbReference type="ARBA" id="ARBA00022553"/>
    </source>
</evidence>
<keyword evidence="7" id="KW-1185">Reference proteome</keyword>
<dbReference type="PANTHER" id="PTHR33402">
    <property type="entry name" value="VQ MOTIF-CONTAINING PROTEIN 11-LIKE"/>
    <property type="match status" value="1"/>
</dbReference>
<dbReference type="AlphaFoldDB" id="A0AAV6JYM3"/>
<evidence type="ECO:0000256" key="1">
    <source>
        <dbReference type="ARBA" id="ARBA00004123"/>
    </source>
</evidence>
<feature type="region of interest" description="Disordered" evidence="4">
    <location>
        <begin position="70"/>
        <end position="99"/>
    </location>
</feature>
<keyword evidence="3" id="KW-0539">Nucleus</keyword>
<dbReference type="GO" id="GO:0005634">
    <property type="term" value="C:nucleus"/>
    <property type="evidence" value="ECO:0007669"/>
    <property type="project" value="UniProtKB-SubCell"/>
</dbReference>
<dbReference type="EMBL" id="JACTNZ010000006">
    <property type="protein sequence ID" value="KAG5545274.1"/>
    <property type="molecule type" value="Genomic_DNA"/>
</dbReference>
<comment type="caution">
    <text evidence="6">The sequence shown here is derived from an EMBL/GenBank/DDBJ whole genome shotgun (WGS) entry which is preliminary data.</text>
</comment>
<sequence>MENTQKTLERENPSLQTSPKSNNICITTNNNDVESPSTPKPIPNSETNGFPTTFIHADTNSFKQVVQMLTGSPETTTKQASNSKQGVPVKTRPKKPGFKLHERRNSTLKNLKIITGLSPTGHTKILSPSFLDLHKLDIHDRSSSPSPSSCNFFSLEEKLVAERGFYLLGSPVTTPQGSEPQLLPLFPLTSPRVSGTS</sequence>